<sequence length="2197" mass="258822">MSQYILHAGDAERRERKQYDNVVAEALKFYRREGVTRRMGYQLTDNTEYKMEKKFITKEISGERVESFRNDRMHFGAYSDVNTRKNKGHGAENDQNNFLWMAAFSVSNEQLKDVITAKLRGCLDEYLHDVREEKCREISNCTDKKKLLKKYIYEVKRNNFSFLENVYFFLSMYSDYDDYALGKLFHSLLLPFEKDEEKNLLLIIYIFLTILKNHNIEKYFIHIIDALIHVLHADEWDLPINKRDENIRPFDHKPMGLKNQTFSETVRYFLFLYFYFLTRSVSSYQLSNHAEKIVRVCVTGLFDNCSSINCLMMNLVEERISQIENNYVNYCYIISVCLLKCLCNRYSKIKIKCMNTLIEIIMHSNNKNYRIIEMLIGYKDPNIIPIKSFYDSSYVNVNYLCLLYNDKSVKVKYHFYTFLFILLYEFIESGDFLSFILPYLFSACFDYYKICRCISFLYIQLIAKKKKSSSFHANINEDITYELYPEWSYKTAFTLPLPLTDFYFPTYYRSSFLIKENMYKLNLSFPLGGEKDPSGDTRTKGEEKQGDIHTIGETWKSSNLREEERTCEYYEELLFHLISSNKRVLTILRENKVKSIDITCNEMRKECKQLSYTLLNVYFKYLYKKKEDSWNKRELLESSKIILTVFYFIEDNITEHIPSFISYMFNAFEMKIDDEQWCIYMNCLYLIGAYVKPSNYFFFFEKFLKFNGGQKEKHITLTSLYMINAICSGTIQTHRCIRESGLTQGDINDDLVVAIKKMIPIFFRILNRGNYMENHVLVLQIMHTIIGSESLYRHLEEKQVTQLIVLLHIIFNKIRYIRESLSGKKDKICIHKNLYIPVEVFNVHFYITRVRGTTTLEDKHLMEELPKVKISPEILYEVFELSGENTYQQKIIFGLLSDEMLYKTNYVYFLIQYAVKRQTFFYNKSFSLFLCNVIIKLFNLPNNKKNILKVLLYGEVLQLNDIYDENKGKNKNKVRHTFIEYSCTLFLLFIFLNLNIYEQFSSVVEACKMVLHVLTEIKDPFSFLFFAQRTRLCDILECREIKSIYFCKYVLSDLHLNCEKYVNNDGDYRYLDNINIKRRINIREKVNREVSVLHYFITSCLYLLYYKSLCCIYIVSQQENGDNEKEAMNQLFHITFGNTHKRLLNIIKINEKRDYTFLNTYTSTVKDLLQNKDISELYLLRRKILSASDYNTLILNIHIYFRHSFTLLQNVNTFLLNPVILNYFYEVNKEPCLQSPNSRHTQNGNHLSENGQVDGVADEGKEYFMEIMETFFNANNVDDIINVKYDHTELLSYLRNHDLAFIILKNHIYNIPFRVIENNSIIILLYSSLLFFADSFFIFDVPQVCSPSALSNSNVGLCATFFQSAKALPSDLLTALLNFSIMLYLENEDILRGALKKRKEYKKLEGRTSLDTDIFSNILNNIITSYDNQNANKESLCECVNFFLNVLSSNYPASTWCIVIMLKLPKLVPVYNQEKSLKEQDDKELLKHRNWDYAHALVKPKSHNDNDRDSNDDKPYLKKSNNLVKNDKGLWVPKKRKSTEVEDSQKRKKGDSPIKKKSKRSSAHRDRSGHRAHRNHNNNYRRSSSYTSSSDSISTGRKKKLSSSYKRKRLKKQSPSITSSSASNSTLSDSITIDSSDSNSSAKKISSNKNGRQRIKNNMKSKSYKDVEKKAREDKKKKKIPERKHTKKSSKRKVSISQNSDLSTESETDHSSSSGETKGSEAKREGKKGIKVKKGKRKRSESHFGSISSLELDSSSSLKGETYRKRTFKGKMKGHKSTDKRSPSPVRDSNKKKHKNGYNKGQENKKREDRKNIKERENIYEREKEGSSENSSSPKDKYCTKRDYEKGKNKKIVKERVSPQKGKGHHGGEDGENVANAADVANVAEVADVIGITDIADITDVPDLTDEEEDDDISEGEERCIDVDREKKRGKYTEEGRTEKEEKKRKHIPSDDNEIDSYYDGEKRYIHGNHRHDHRMDRARRDRHPYERRDRWDIPDRQDKRGRRDRRDRWHDETMDRHREEKRDTRNDEWREGHPKEGRHRHPESRDKYRETGRRDKSGSPYRDEERNNDAPNFRSNGASNFSNNKHFHGGDGNHSYNGRKVRSRRTQLRDNYHYETVEEMETNNFAYNEERSTKGGENMSAKTMEEEKKPGNDEMEDSDDNEMAQARKLEEINKRLKEKLEEENMMRSLGLPLGFV</sequence>
<dbReference type="Proteomes" id="UP000078546">
    <property type="component" value="Unassembled WGS sequence"/>
</dbReference>
<feature type="compositionally biased region" description="Basic and acidic residues" evidence="1">
    <location>
        <begin position="1916"/>
        <end position="1942"/>
    </location>
</feature>
<feature type="region of interest" description="Disordered" evidence="1">
    <location>
        <begin position="1901"/>
        <end position="2171"/>
    </location>
</feature>
<feature type="compositionally biased region" description="Basic and acidic residues" evidence="1">
    <location>
        <begin position="1502"/>
        <end position="1516"/>
    </location>
</feature>
<feature type="compositionally biased region" description="Basic and acidic residues" evidence="1">
    <location>
        <begin position="2005"/>
        <end position="2036"/>
    </location>
</feature>
<dbReference type="InterPro" id="IPR016024">
    <property type="entry name" value="ARM-type_fold"/>
</dbReference>
<reference evidence="3" key="1">
    <citation type="submission" date="2016-05" db="EMBL/GenBank/DDBJ databases">
        <authorList>
            <person name="Naeem Raeece"/>
        </authorList>
    </citation>
    <scope>NUCLEOTIDE SEQUENCE [LARGE SCALE GENOMIC DNA]</scope>
</reference>
<feature type="compositionally biased region" description="Basic residues" evidence="1">
    <location>
        <begin position="1555"/>
        <end position="1576"/>
    </location>
</feature>
<dbReference type="PANTHER" id="PTHR16216">
    <property type="entry name" value="DYNEIN ASSEMBLY FACTOR 5, AXONEMAL"/>
    <property type="match status" value="1"/>
</dbReference>
<feature type="compositionally biased region" description="Basic residues" evidence="1">
    <location>
        <begin position="1596"/>
        <end position="1612"/>
    </location>
</feature>
<dbReference type="InterPro" id="IPR052623">
    <property type="entry name" value="DAAF5"/>
</dbReference>
<feature type="compositionally biased region" description="Basic and acidic residues" evidence="1">
    <location>
        <begin position="2108"/>
        <end position="2117"/>
    </location>
</feature>
<dbReference type="SUPFAM" id="SSF48371">
    <property type="entry name" value="ARM repeat"/>
    <property type="match status" value="1"/>
</dbReference>
<feature type="compositionally biased region" description="Low complexity" evidence="1">
    <location>
        <begin position="1746"/>
        <end position="1758"/>
    </location>
</feature>
<accession>A0A1A8WMI5</accession>
<dbReference type="EMBL" id="FLQV01000441">
    <property type="protein sequence ID" value="SBS92527.1"/>
    <property type="molecule type" value="Genomic_DNA"/>
</dbReference>
<feature type="compositionally biased region" description="Basic and acidic residues" evidence="1">
    <location>
        <begin position="2044"/>
        <end position="2069"/>
    </location>
</feature>
<proteinExistence type="predicted"/>
<feature type="compositionally biased region" description="Basic residues" evidence="1">
    <location>
        <begin position="1729"/>
        <end position="1740"/>
    </location>
</feature>
<feature type="compositionally biased region" description="Basic and acidic residues" evidence="1">
    <location>
        <begin position="2144"/>
        <end position="2153"/>
    </location>
</feature>
<feature type="compositionally biased region" description="Basic and acidic residues" evidence="1">
    <location>
        <begin position="1834"/>
        <end position="1858"/>
    </location>
</feature>
<protein>
    <submittedName>
        <fullName evidence="2">Uncharacterized protein</fullName>
    </submittedName>
</protein>
<feature type="compositionally biased region" description="Basic and acidic residues" evidence="1">
    <location>
        <begin position="1802"/>
        <end position="1827"/>
    </location>
</feature>
<feature type="compositionally biased region" description="Basic and acidic residues" evidence="1">
    <location>
        <begin position="1663"/>
        <end position="1674"/>
    </location>
</feature>
<evidence type="ECO:0000313" key="2">
    <source>
        <dbReference type="EMBL" id="SBS92527.1"/>
    </source>
</evidence>
<feature type="compositionally biased region" description="Basic and acidic residues" evidence="1">
    <location>
        <begin position="1974"/>
        <end position="1999"/>
    </location>
</feature>
<feature type="compositionally biased region" description="Low complexity" evidence="1">
    <location>
        <begin position="1700"/>
        <end position="1717"/>
    </location>
</feature>
<feature type="compositionally biased region" description="Low complexity" evidence="1">
    <location>
        <begin position="1614"/>
        <end position="1649"/>
    </location>
</feature>
<feature type="compositionally biased region" description="Basic residues" evidence="1">
    <location>
        <begin position="1765"/>
        <end position="1775"/>
    </location>
</feature>
<evidence type="ECO:0000313" key="3">
    <source>
        <dbReference type="Proteomes" id="UP000078546"/>
    </source>
</evidence>
<name>A0A1A8WMI5_PLAOA</name>
<dbReference type="PANTHER" id="PTHR16216:SF2">
    <property type="entry name" value="DYNEIN AXONEMAL ASSEMBLY FACTOR 5"/>
    <property type="match status" value="1"/>
</dbReference>
<feature type="region of interest" description="Disordered" evidence="1">
    <location>
        <begin position="1497"/>
        <end position="1876"/>
    </location>
</feature>
<evidence type="ECO:0000256" key="1">
    <source>
        <dbReference type="SAM" id="MobiDB-lite"/>
    </source>
</evidence>
<gene>
    <name evidence="2" type="ORF">POVCU1_023370</name>
</gene>
<feature type="compositionally biased region" description="Basic and acidic residues" evidence="1">
    <location>
        <begin position="1718"/>
        <end position="1728"/>
    </location>
</feature>
<feature type="compositionally biased region" description="Basic residues" evidence="1">
    <location>
        <begin position="1675"/>
        <end position="1694"/>
    </location>
</feature>
<feature type="compositionally biased region" description="Polar residues" evidence="1">
    <location>
        <begin position="2070"/>
        <end position="2085"/>
    </location>
</feature>
<feature type="compositionally biased region" description="Low complexity" evidence="1">
    <location>
        <begin position="1577"/>
        <end position="1595"/>
    </location>
</feature>
<organism evidence="2 3">
    <name type="scientific">Plasmodium ovale curtisi</name>
    <dbReference type="NCBI Taxonomy" id="864141"/>
    <lineage>
        <taxon>Eukaryota</taxon>
        <taxon>Sar</taxon>
        <taxon>Alveolata</taxon>
        <taxon>Apicomplexa</taxon>
        <taxon>Aconoidasida</taxon>
        <taxon>Haemosporida</taxon>
        <taxon>Plasmodiidae</taxon>
        <taxon>Plasmodium</taxon>
        <taxon>Plasmodium (Plasmodium)</taxon>
    </lineage>
</organism>
<feature type="compositionally biased region" description="Acidic residues" evidence="1">
    <location>
        <begin position="2154"/>
        <end position="2163"/>
    </location>
</feature>
<feature type="compositionally biased region" description="Acidic residues" evidence="1">
    <location>
        <begin position="1903"/>
        <end position="1915"/>
    </location>
</feature>
<feature type="compositionally biased region" description="Basic residues" evidence="1">
    <location>
        <begin position="2098"/>
        <end position="2107"/>
    </location>
</feature>
<feature type="compositionally biased region" description="Basic and acidic residues" evidence="1">
    <location>
        <begin position="1538"/>
        <end position="1554"/>
    </location>
</feature>